<proteinExistence type="inferred from homology"/>
<evidence type="ECO:0000313" key="3">
    <source>
        <dbReference type="EMBL" id="AMK59048.1"/>
    </source>
</evidence>
<dbReference type="PANTHER" id="PTHR33279">
    <property type="entry name" value="SULFUR CARRIER PROTEIN YEDF-RELATED"/>
    <property type="match status" value="1"/>
</dbReference>
<dbReference type="SUPFAM" id="SSF64307">
    <property type="entry name" value="SirA-like"/>
    <property type="match status" value="1"/>
</dbReference>
<accession>A0A126SXM4</accession>
<feature type="domain" description="UPF0033" evidence="2">
    <location>
        <begin position="10"/>
        <end position="34"/>
    </location>
</feature>
<dbReference type="Gene3D" id="3.30.110.40">
    <property type="entry name" value="TusA-like domain"/>
    <property type="match status" value="1"/>
</dbReference>
<dbReference type="EMBL" id="KU144966">
    <property type="protein sequence ID" value="AMK59048.1"/>
    <property type="molecule type" value="Genomic_DNA"/>
</dbReference>
<comment type="similarity">
    <text evidence="1">Belongs to the sulfur carrier protein TusA family.</text>
</comment>
<protein>
    <submittedName>
        <fullName evidence="3">Conserved domain protein</fullName>
    </submittedName>
</protein>
<dbReference type="InterPro" id="IPR001455">
    <property type="entry name" value="TusA-like"/>
</dbReference>
<dbReference type="PANTHER" id="PTHR33279:SF6">
    <property type="entry name" value="SULFUR CARRIER PROTEIN YEDF-RELATED"/>
    <property type="match status" value="1"/>
</dbReference>
<dbReference type="InterPro" id="IPR036868">
    <property type="entry name" value="TusA-like_sf"/>
</dbReference>
<reference evidence="3" key="1">
    <citation type="journal article" date="2016" name="Appl. Environ. Microbiol.">
        <title>Functional Metagenomics of a Biostimulated Petroleum-Contaminated Soil Reveals an Extraordinary Diversity of Extradiol Dioxygenases.</title>
        <authorList>
            <person name="Terron-Gonzalez L."/>
            <person name="Martin-Cabello G."/>
            <person name="Ferrer M."/>
            <person name="Santero E."/>
        </authorList>
    </citation>
    <scope>NUCLEOTIDE SEQUENCE</scope>
</reference>
<organism evidence="3">
    <name type="scientific">uncultured bacterium UPO36</name>
    <dbReference type="NCBI Taxonomy" id="1776963"/>
    <lineage>
        <taxon>Bacteria</taxon>
        <taxon>environmental samples</taxon>
    </lineage>
</organism>
<evidence type="ECO:0000256" key="1">
    <source>
        <dbReference type="ARBA" id="ARBA00008984"/>
    </source>
</evidence>
<dbReference type="Pfam" id="PF01206">
    <property type="entry name" value="TusA"/>
    <property type="match status" value="1"/>
</dbReference>
<evidence type="ECO:0000259" key="2">
    <source>
        <dbReference type="PROSITE" id="PS01148"/>
    </source>
</evidence>
<name>A0A126SXM4_9BACT</name>
<sequence length="78" mass="8556">MTEPSITQELDTSGLLCPLPVLKARRALNTMHSGQRLRVIATDAKAPGDFAAFCEQSGDLLVEASQDGERFRIVVQKR</sequence>
<dbReference type="CDD" id="cd00291">
    <property type="entry name" value="SirA_YedF_YeeD"/>
    <property type="match status" value="1"/>
</dbReference>
<dbReference type="PROSITE" id="PS01148">
    <property type="entry name" value="UPF0033"/>
    <property type="match status" value="1"/>
</dbReference>
<dbReference type="AlphaFoldDB" id="A0A126SXM4"/>